<accession>A0A3B6QJP1</accession>
<organism evidence="1">
    <name type="scientific">Triticum aestivum</name>
    <name type="common">Wheat</name>
    <dbReference type="NCBI Taxonomy" id="4565"/>
    <lineage>
        <taxon>Eukaryota</taxon>
        <taxon>Viridiplantae</taxon>
        <taxon>Streptophyta</taxon>
        <taxon>Embryophyta</taxon>
        <taxon>Tracheophyta</taxon>
        <taxon>Spermatophyta</taxon>
        <taxon>Magnoliopsida</taxon>
        <taxon>Liliopsida</taxon>
        <taxon>Poales</taxon>
        <taxon>Poaceae</taxon>
        <taxon>BOP clade</taxon>
        <taxon>Pooideae</taxon>
        <taxon>Triticodae</taxon>
        <taxon>Triticeae</taxon>
        <taxon>Triticinae</taxon>
        <taxon>Triticum</taxon>
    </lineage>
</organism>
<keyword evidence="2" id="KW-1185">Reference proteome</keyword>
<evidence type="ECO:0008006" key="3">
    <source>
        <dbReference type="Google" id="ProtNLM"/>
    </source>
</evidence>
<evidence type="ECO:0000313" key="2">
    <source>
        <dbReference type="Proteomes" id="UP000019116"/>
    </source>
</evidence>
<dbReference type="EnsemblPlants" id="TraesCS6D02G334700.1">
    <property type="protein sequence ID" value="TraesCS6D02G334700.1"/>
    <property type="gene ID" value="TraesCS6D02G334700"/>
</dbReference>
<dbReference type="Gramene" id="TraesCS6D03G0777100.1">
    <property type="protein sequence ID" value="TraesCS6D03G0777100.1.CDS"/>
    <property type="gene ID" value="TraesCS6D03G0777100"/>
</dbReference>
<sequence length="246" mass="28586">MMRKNLLEFMITTYDTSSKRFIIRPNTDGITVLNEDVYDIFGLRNEGDDVISMIATVQLDAKKIVPNRFLDKRTGLILIDDLIKNMVDSQSYDDGFVRRVVLVLMGTVLAPQSTKFVPYRYYKMVEDVNATKSYNWNDFTLGVCMDAIKKTVEDLEKFHWPIGNLALLQYIYWEKLEPIGLDAFDPLSREYPLMLNWPETEGKKRGDYDNIHGWGTDNIENCISEEYRRAKVAREGTVPRGRNEEN</sequence>
<proteinExistence type="predicted"/>
<dbReference type="Proteomes" id="UP000019116">
    <property type="component" value="Chromosome 6D"/>
</dbReference>
<name>A0A3B6QJP1_WHEAT</name>
<evidence type="ECO:0000313" key="1">
    <source>
        <dbReference type="EnsemblPlants" id="TraesCS6D02G334700.1"/>
    </source>
</evidence>
<dbReference type="STRING" id="4565.A0A3B6QJP1"/>
<dbReference type="AlphaFoldDB" id="A0A3B6QJP1"/>
<dbReference type="PANTHER" id="PTHR34835">
    <property type="entry name" value="OS07G0283600 PROTEIN-RELATED"/>
    <property type="match status" value="1"/>
</dbReference>
<dbReference type="Gramene" id="TraesCS6D02G334700.1">
    <property type="protein sequence ID" value="TraesCS6D02G334700.1"/>
    <property type="gene ID" value="TraesCS6D02G334700"/>
</dbReference>
<reference evidence="1" key="1">
    <citation type="submission" date="2018-08" db="EMBL/GenBank/DDBJ databases">
        <authorList>
            <person name="Rossello M."/>
        </authorList>
    </citation>
    <scope>NUCLEOTIDE SEQUENCE [LARGE SCALE GENOMIC DNA]</scope>
    <source>
        <strain evidence="1">cv. Chinese Spring</strain>
    </source>
</reference>
<dbReference type="OrthoDB" id="1736962at2759"/>
<dbReference type="PANTHER" id="PTHR34835:SF50">
    <property type="entry name" value="AMINOTRANSFERASE-LIKE PLANT MOBILE DOMAIN-CONTAINING PROTEIN"/>
    <property type="match status" value="1"/>
</dbReference>
<protein>
    <recommendedName>
        <fullName evidence="3">Aminotransferase-like plant mobile domain-containing protein</fullName>
    </recommendedName>
</protein>
<reference evidence="1" key="2">
    <citation type="submission" date="2018-10" db="UniProtKB">
        <authorList>
            <consortium name="EnsemblPlants"/>
        </authorList>
    </citation>
    <scope>IDENTIFICATION</scope>
</reference>